<organism evidence="1 2">
    <name type="scientific">Gilvimarinus gilvus</name>
    <dbReference type="NCBI Taxonomy" id="3058038"/>
    <lineage>
        <taxon>Bacteria</taxon>
        <taxon>Pseudomonadati</taxon>
        <taxon>Pseudomonadota</taxon>
        <taxon>Gammaproteobacteria</taxon>
        <taxon>Cellvibrionales</taxon>
        <taxon>Cellvibrionaceae</taxon>
        <taxon>Gilvimarinus</taxon>
    </lineage>
</organism>
<accession>A0ABU4RZJ7</accession>
<proteinExistence type="predicted"/>
<comment type="caution">
    <text evidence="1">The sequence shown here is derived from an EMBL/GenBank/DDBJ whole genome shotgun (WGS) entry which is preliminary data.</text>
</comment>
<protein>
    <submittedName>
        <fullName evidence="1">Uncharacterized protein</fullName>
    </submittedName>
</protein>
<dbReference type="RefSeq" id="WP_302722620.1">
    <property type="nucleotide sequence ID" value="NZ_JAULRU010000569.1"/>
</dbReference>
<gene>
    <name evidence="1" type="ORF">SCD92_10010</name>
</gene>
<name>A0ABU4RZJ7_9GAMM</name>
<sequence length="282" mass="31494">MAATFFGQYLQIKGIIDREQLLQALALQSSSNRSFGQLAVDEGLLSAAQSAQINLRQRETDALFGELAESLGWLTGAQVSQLLARQQLDHVTLGQALINLGVLTDAQLQHLLADYHYWNLRNQRECNRRVSQSPLAPHVDGFTYLLERQLQREYGLFSQPSYVLTKHPLTFPEWTWRMVSDTVSSVVGVAPAPSFVQTLKQRQQVMQDFELAGHLQGQPVYAAGVSPEDFFGRLLRQLAEEINHSWLEEIDDAGSRPSVSGDSLCIGYSIEGEPLQVYFCAA</sequence>
<dbReference type="EMBL" id="JAXAFO010000014">
    <property type="protein sequence ID" value="MDX6849696.1"/>
    <property type="molecule type" value="Genomic_DNA"/>
</dbReference>
<keyword evidence="2" id="KW-1185">Reference proteome</keyword>
<dbReference type="SUPFAM" id="SSF160246">
    <property type="entry name" value="EspE N-terminal domain-like"/>
    <property type="match status" value="2"/>
</dbReference>
<dbReference type="Proteomes" id="UP001273505">
    <property type="component" value="Unassembled WGS sequence"/>
</dbReference>
<evidence type="ECO:0000313" key="2">
    <source>
        <dbReference type="Proteomes" id="UP001273505"/>
    </source>
</evidence>
<evidence type="ECO:0000313" key="1">
    <source>
        <dbReference type="EMBL" id="MDX6849696.1"/>
    </source>
</evidence>
<reference evidence="1 2" key="1">
    <citation type="submission" date="2023-11" db="EMBL/GenBank/DDBJ databases">
        <title>Gilvimarinus fulvus sp. nov., isolated from the surface of Kelp.</title>
        <authorList>
            <person name="Sun Y.Y."/>
            <person name="Gong Y."/>
            <person name="Du Z.J."/>
        </authorList>
    </citation>
    <scope>NUCLEOTIDE SEQUENCE [LARGE SCALE GENOMIC DNA]</scope>
    <source>
        <strain evidence="1 2">SDUM040013</strain>
    </source>
</reference>
<dbReference type="InterPro" id="IPR037257">
    <property type="entry name" value="T2SS_E_N_sf"/>
</dbReference>